<accession>A0ABY5TP80</accession>
<gene>
    <name evidence="1" type="ORF">NYF23_03290</name>
</gene>
<name>A0ABY5TP80_9GAMM</name>
<proteinExistence type="predicted"/>
<dbReference type="SUPFAM" id="SSF53448">
    <property type="entry name" value="Nucleotide-diphospho-sugar transferases"/>
    <property type="match status" value="1"/>
</dbReference>
<reference evidence="1" key="1">
    <citation type="submission" date="2022-08" db="EMBL/GenBank/DDBJ databases">
        <title>Catabolic pathway analysis in culturable SAR92 clade bacteria reveals their overlooked roles in DMSP degradation in coastal seas.</title>
        <authorList>
            <person name="He X."/>
            <person name="Zhang X."/>
            <person name="Zhang Y."/>
        </authorList>
    </citation>
    <scope>NUCLEOTIDE SEQUENCE</scope>
    <source>
        <strain evidence="1">H455</strain>
    </source>
</reference>
<protein>
    <recommendedName>
        <fullName evidence="3">Glycosyltransferase family 2 protein</fullName>
    </recommendedName>
</protein>
<evidence type="ECO:0000313" key="2">
    <source>
        <dbReference type="Proteomes" id="UP001059934"/>
    </source>
</evidence>
<keyword evidence="2" id="KW-1185">Reference proteome</keyword>
<evidence type="ECO:0008006" key="3">
    <source>
        <dbReference type="Google" id="ProtNLM"/>
    </source>
</evidence>
<evidence type="ECO:0000313" key="1">
    <source>
        <dbReference type="EMBL" id="UVW35643.1"/>
    </source>
</evidence>
<organism evidence="1 2">
    <name type="scientific">SAR92 clade bacterium H455</name>
    <dbReference type="NCBI Taxonomy" id="2974818"/>
    <lineage>
        <taxon>Bacteria</taxon>
        <taxon>Pseudomonadati</taxon>
        <taxon>Pseudomonadota</taxon>
        <taxon>Gammaproteobacteria</taxon>
        <taxon>Cellvibrionales</taxon>
        <taxon>Porticoccaceae</taxon>
        <taxon>SAR92 clade</taxon>
    </lineage>
</organism>
<sequence>MTIRGFNKRMYKLHFSAMKVKENILRPLIEKTEKNRILKNGVSSIPIIINNYNRYSAFIKLIDWLRLAGFVNIIVLDNQSTYKPLIEYYKNNTQFKLVRLGGNFGHMALWDTGYYKNIRNGYYCYTDPDVFPVNECPTRLVTHLLELLWRYPKVLKAGPGLRLTDIPDSYAQKEKVLEWESKYWACPIEQEVYNAAIDTTFALYRPRVLHDTTTPALRTGEPYVMHHSPWYEDSNSLSEEEIFYRATKTQGISWWST</sequence>
<dbReference type="EMBL" id="CP103416">
    <property type="protein sequence ID" value="UVW35643.1"/>
    <property type="molecule type" value="Genomic_DNA"/>
</dbReference>
<dbReference type="Proteomes" id="UP001059934">
    <property type="component" value="Chromosome"/>
</dbReference>
<dbReference type="InterPro" id="IPR029044">
    <property type="entry name" value="Nucleotide-diphossugar_trans"/>
</dbReference>